<feature type="transmembrane region" description="Helical" evidence="9">
    <location>
        <begin position="110"/>
        <end position="129"/>
    </location>
</feature>
<feature type="transmembrane region" description="Helical" evidence="9">
    <location>
        <begin position="80"/>
        <end position="98"/>
    </location>
</feature>
<feature type="region of interest" description="Disordered" evidence="8">
    <location>
        <begin position="489"/>
        <end position="510"/>
    </location>
</feature>
<comment type="subcellular location">
    <subcellularLocation>
        <location evidence="1">Cell membrane</location>
        <topology evidence="1">Multi-pass membrane protein</topology>
    </subcellularLocation>
</comment>
<evidence type="ECO:0000256" key="9">
    <source>
        <dbReference type="SAM" id="Phobius"/>
    </source>
</evidence>
<keyword evidence="7 9" id="KW-0472">Membrane</keyword>
<feature type="transmembrane region" description="Helical" evidence="9">
    <location>
        <begin position="356"/>
        <end position="380"/>
    </location>
</feature>
<dbReference type="PANTHER" id="PTHR42718:SF9">
    <property type="entry name" value="MAJOR FACILITATOR SUPERFAMILY MULTIDRUG TRANSPORTER MFSC"/>
    <property type="match status" value="1"/>
</dbReference>
<evidence type="ECO:0000256" key="3">
    <source>
        <dbReference type="ARBA" id="ARBA00022448"/>
    </source>
</evidence>
<dbReference type="Pfam" id="PF07690">
    <property type="entry name" value="MFS_1"/>
    <property type="match status" value="1"/>
</dbReference>
<feature type="transmembrane region" description="Helical" evidence="9">
    <location>
        <begin position="12"/>
        <end position="33"/>
    </location>
</feature>
<protein>
    <submittedName>
        <fullName evidence="11">EmrB/QacA subfamily drug resistance transporter</fullName>
    </submittedName>
</protein>
<dbReference type="InterPro" id="IPR011701">
    <property type="entry name" value="MFS"/>
</dbReference>
<evidence type="ECO:0000256" key="8">
    <source>
        <dbReference type="SAM" id="MobiDB-lite"/>
    </source>
</evidence>
<dbReference type="GO" id="GO:0022857">
    <property type="term" value="F:transmembrane transporter activity"/>
    <property type="evidence" value="ECO:0007669"/>
    <property type="project" value="InterPro"/>
</dbReference>
<feature type="compositionally biased region" description="Polar residues" evidence="8">
    <location>
        <begin position="495"/>
        <end position="510"/>
    </location>
</feature>
<dbReference type="PANTHER" id="PTHR42718">
    <property type="entry name" value="MAJOR FACILITATOR SUPERFAMILY MULTIDRUG TRANSPORTER MFSC"/>
    <property type="match status" value="1"/>
</dbReference>
<feature type="domain" description="Major facilitator superfamily (MFS) profile" evidence="10">
    <location>
        <begin position="15"/>
        <end position="487"/>
    </location>
</feature>
<dbReference type="RefSeq" id="WP_184249527.1">
    <property type="nucleotide sequence ID" value="NZ_BAAACU010000056.1"/>
</dbReference>
<dbReference type="CDD" id="cd17503">
    <property type="entry name" value="MFS_LmrB_MDR_like"/>
    <property type="match status" value="1"/>
</dbReference>
<feature type="transmembrane region" description="Helical" evidence="9">
    <location>
        <begin position="198"/>
        <end position="219"/>
    </location>
</feature>
<keyword evidence="5 9" id="KW-0812">Transmembrane</keyword>
<feature type="transmembrane region" description="Helical" evidence="9">
    <location>
        <begin position="53"/>
        <end position="73"/>
    </location>
</feature>
<comment type="caution">
    <text evidence="11">The sequence shown here is derived from an EMBL/GenBank/DDBJ whole genome shotgun (WGS) entry which is preliminary data.</text>
</comment>
<comment type="similarity">
    <text evidence="2">Belongs to the major facilitator superfamily. EmrB family.</text>
</comment>
<dbReference type="Gene3D" id="1.20.1720.10">
    <property type="entry name" value="Multidrug resistance protein D"/>
    <property type="match status" value="1"/>
</dbReference>
<feature type="transmembrane region" description="Helical" evidence="9">
    <location>
        <begin position="231"/>
        <end position="248"/>
    </location>
</feature>
<feature type="transmembrane region" description="Helical" evidence="9">
    <location>
        <begin position="304"/>
        <end position="322"/>
    </location>
</feature>
<keyword evidence="3" id="KW-0813">Transport</keyword>
<keyword evidence="12" id="KW-1185">Reference proteome</keyword>
<evidence type="ECO:0000256" key="1">
    <source>
        <dbReference type="ARBA" id="ARBA00004651"/>
    </source>
</evidence>
<evidence type="ECO:0000256" key="2">
    <source>
        <dbReference type="ARBA" id="ARBA00008537"/>
    </source>
</evidence>
<sequence length="510" mass="55883">MTETHSIQAKPPYGMIAILFIGAFVAILNETLLNVALPSIMKEFQVGPTEVQWLTTSYMLINGILIPASAFLIQRFTNRTLFISAMALFTIGTVLASFSPTFSVLVAARMIQASGSAVMMPLLMNIMLVSFPIEKRGTAMGFFGLVMVVAPALGPTLSGYIVEHYSWRTLFDIVIPFGILTLLYSVFRLKNLTPQREIKLDVLSIILSSAGFGGLLYGFSIAGDKGWGDPFVYGTIIIGAISLTWMIFRQFKLEEPILEFRIFKYPMFALSQTIAIVLAIALFSAMILLPIYVQNIRGFTPIEAGLLMLPGALVMGLMSPITGRLFDKYGPKKLAVTGLSITIITSFMFSRLDMEIAFSSLVILFAIRALGMSMVFMPIMTNGLNELPAKFYPHGTAMNNTMQQVAGAIGSALLISIMNARAESKAIELSEEAMASSTGLSEDELAMLQMQIENEATLNGINFAFFTSTFIIMLALILTIFMRRITAEDAKKSEANNPSEEPQFDSSTKS</sequence>
<dbReference type="InterPro" id="IPR036259">
    <property type="entry name" value="MFS_trans_sf"/>
</dbReference>
<dbReference type="PRINTS" id="PR01036">
    <property type="entry name" value="TCRTETB"/>
</dbReference>
<gene>
    <name evidence="11" type="ORF">GGQ92_002577</name>
</gene>
<dbReference type="PROSITE" id="PS50850">
    <property type="entry name" value="MFS"/>
    <property type="match status" value="1"/>
</dbReference>
<evidence type="ECO:0000256" key="4">
    <source>
        <dbReference type="ARBA" id="ARBA00022475"/>
    </source>
</evidence>
<name>A0A841RLW2_9BACI</name>
<dbReference type="Gene3D" id="1.20.1250.20">
    <property type="entry name" value="MFS general substrate transporter like domains"/>
    <property type="match status" value="1"/>
</dbReference>
<feature type="transmembrane region" description="Helical" evidence="9">
    <location>
        <begin position="167"/>
        <end position="186"/>
    </location>
</feature>
<organism evidence="11 12">
    <name type="scientific">Gracilibacillus halotolerans</name>
    <dbReference type="NCBI Taxonomy" id="74386"/>
    <lineage>
        <taxon>Bacteria</taxon>
        <taxon>Bacillati</taxon>
        <taxon>Bacillota</taxon>
        <taxon>Bacilli</taxon>
        <taxon>Bacillales</taxon>
        <taxon>Bacillaceae</taxon>
        <taxon>Gracilibacillus</taxon>
    </lineage>
</organism>
<dbReference type="Proteomes" id="UP000572212">
    <property type="component" value="Unassembled WGS sequence"/>
</dbReference>
<dbReference type="InterPro" id="IPR020846">
    <property type="entry name" value="MFS_dom"/>
</dbReference>
<feature type="transmembrane region" description="Helical" evidence="9">
    <location>
        <begin position="141"/>
        <end position="161"/>
    </location>
</feature>
<evidence type="ECO:0000259" key="10">
    <source>
        <dbReference type="PROSITE" id="PS50850"/>
    </source>
</evidence>
<dbReference type="SUPFAM" id="SSF103473">
    <property type="entry name" value="MFS general substrate transporter"/>
    <property type="match status" value="1"/>
</dbReference>
<feature type="transmembrane region" description="Helical" evidence="9">
    <location>
        <begin position="269"/>
        <end position="292"/>
    </location>
</feature>
<dbReference type="NCBIfam" id="TIGR00711">
    <property type="entry name" value="efflux_EmrB"/>
    <property type="match status" value="1"/>
</dbReference>
<keyword evidence="6 9" id="KW-1133">Transmembrane helix</keyword>
<feature type="transmembrane region" description="Helical" evidence="9">
    <location>
        <begin position="463"/>
        <end position="482"/>
    </location>
</feature>
<dbReference type="InterPro" id="IPR004638">
    <property type="entry name" value="EmrB-like"/>
</dbReference>
<evidence type="ECO:0000256" key="5">
    <source>
        <dbReference type="ARBA" id="ARBA00022692"/>
    </source>
</evidence>
<evidence type="ECO:0000256" key="7">
    <source>
        <dbReference type="ARBA" id="ARBA00023136"/>
    </source>
</evidence>
<evidence type="ECO:0000313" key="11">
    <source>
        <dbReference type="EMBL" id="MBB6513761.1"/>
    </source>
</evidence>
<dbReference type="EMBL" id="JACHON010000016">
    <property type="protein sequence ID" value="MBB6513761.1"/>
    <property type="molecule type" value="Genomic_DNA"/>
</dbReference>
<evidence type="ECO:0000313" key="12">
    <source>
        <dbReference type="Proteomes" id="UP000572212"/>
    </source>
</evidence>
<evidence type="ECO:0000256" key="6">
    <source>
        <dbReference type="ARBA" id="ARBA00022989"/>
    </source>
</evidence>
<proteinExistence type="inferred from homology"/>
<keyword evidence="4" id="KW-1003">Cell membrane</keyword>
<dbReference type="AlphaFoldDB" id="A0A841RLW2"/>
<accession>A0A841RLW2</accession>
<reference evidence="11 12" key="1">
    <citation type="submission" date="2020-08" db="EMBL/GenBank/DDBJ databases">
        <title>Genomic Encyclopedia of Type Strains, Phase IV (KMG-IV): sequencing the most valuable type-strain genomes for metagenomic binning, comparative biology and taxonomic classification.</title>
        <authorList>
            <person name="Goeker M."/>
        </authorList>
    </citation>
    <scope>NUCLEOTIDE SEQUENCE [LARGE SCALE GENOMIC DNA]</scope>
    <source>
        <strain evidence="11 12">DSM 11805</strain>
    </source>
</reference>
<dbReference type="GO" id="GO:0005886">
    <property type="term" value="C:plasma membrane"/>
    <property type="evidence" value="ECO:0007669"/>
    <property type="project" value="UniProtKB-SubCell"/>
</dbReference>